<evidence type="ECO:0000256" key="1">
    <source>
        <dbReference type="SAM" id="MobiDB-lite"/>
    </source>
</evidence>
<name>A0A8H5HIF3_9AGAR</name>
<proteinExistence type="predicted"/>
<feature type="region of interest" description="Disordered" evidence="1">
    <location>
        <begin position="918"/>
        <end position="941"/>
    </location>
</feature>
<dbReference type="Proteomes" id="UP000518752">
    <property type="component" value="Unassembled WGS sequence"/>
</dbReference>
<feature type="compositionally biased region" description="Basic and acidic residues" evidence="1">
    <location>
        <begin position="836"/>
        <end position="858"/>
    </location>
</feature>
<protein>
    <submittedName>
        <fullName evidence="2">Uncharacterized protein</fullName>
    </submittedName>
</protein>
<accession>A0A8H5HIF3</accession>
<gene>
    <name evidence="2" type="ORF">D9757_007385</name>
</gene>
<evidence type="ECO:0000313" key="3">
    <source>
        <dbReference type="Proteomes" id="UP000518752"/>
    </source>
</evidence>
<evidence type="ECO:0000313" key="2">
    <source>
        <dbReference type="EMBL" id="KAF5383894.1"/>
    </source>
</evidence>
<comment type="caution">
    <text evidence="2">The sequence shown here is derived from an EMBL/GenBank/DDBJ whole genome shotgun (WGS) entry which is preliminary data.</text>
</comment>
<feature type="compositionally biased region" description="Basic residues" evidence="1">
    <location>
        <begin position="470"/>
        <end position="482"/>
    </location>
</feature>
<dbReference type="AlphaFoldDB" id="A0A8H5HIF3"/>
<dbReference type="EMBL" id="JAACJN010000046">
    <property type="protein sequence ID" value="KAF5383894.1"/>
    <property type="molecule type" value="Genomic_DNA"/>
</dbReference>
<feature type="region of interest" description="Disordered" evidence="1">
    <location>
        <begin position="518"/>
        <end position="547"/>
    </location>
</feature>
<feature type="compositionally biased region" description="Low complexity" evidence="1">
    <location>
        <begin position="521"/>
        <end position="534"/>
    </location>
</feature>
<feature type="region of interest" description="Disordered" evidence="1">
    <location>
        <begin position="836"/>
        <end position="863"/>
    </location>
</feature>
<reference evidence="2 3" key="1">
    <citation type="journal article" date="2020" name="ISME J.">
        <title>Uncovering the hidden diversity of litter-decomposition mechanisms in mushroom-forming fungi.</title>
        <authorList>
            <person name="Floudas D."/>
            <person name="Bentzer J."/>
            <person name="Ahren D."/>
            <person name="Johansson T."/>
            <person name="Persson P."/>
            <person name="Tunlid A."/>
        </authorList>
    </citation>
    <scope>NUCLEOTIDE SEQUENCE [LARGE SCALE GENOMIC DNA]</scope>
    <source>
        <strain evidence="2 3">CBS 406.79</strain>
    </source>
</reference>
<feature type="region of interest" description="Disordered" evidence="1">
    <location>
        <begin position="466"/>
        <end position="489"/>
    </location>
</feature>
<keyword evidence="3" id="KW-1185">Reference proteome</keyword>
<organism evidence="2 3">
    <name type="scientific">Collybiopsis confluens</name>
    <dbReference type="NCBI Taxonomy" id="2823264"/>
    <lineage>
        <taxon>Eukaryota</taxon>
        <taxon>Fungi</taxon>
        <taxon>Dikarya</taxon>
        <taxon>Basidiomycota</taxon>
        <taxon>Agaricomycotina</taxon>
        <taxon>Agaricomycetes</taxon>
        <taxon>Agaricomycetidae</taxon>
        <taxon>Agaricales</taxon>
        <taxon>Marasmiineae</taxon>
        <taxon>Omphalotaceae</taxon>
        <taxon>Collybiopsis</taxon>
    </lineage>
</organism>
<sequence>MRTLNFKPTTRALTRFRSTRAPPSDENLDLKLSEPPDALPAPSVSFLSFPTPPIAPHTPIPKSTIPEVVGILAGPEAGGTPPFAAVYPVSGHRRPPSARLGRYTDQDLLQPMKTAPVFPSPPQDLWTRAFALAAKDVKNIPSKLLVFFIERATASYRPWAPSIASGQAASSVPVLHHPVRLTLSHYTTFVHGLLLRRHYSLALTWVRKLVYPFPSAFAPRSVTVHPNVNSVLLSRTTKHPQDAVHLSLDGRALSASLVALARLGRVHEAIKVLEGYAAPTMIARNSSHARHVRMNAIQMNDFLLVLLRWPTRRHALPVPSVQFPLRPLKVPKTRSTTGLTSGNSTDRGSVEPTLEFAISTRPTRSARPDLLLRLLPALHPRYGVVWDARTVCLMLQAVRMSSKMDGISAAGLRKVLKDMFDNGSHRLVDAFSAHERPKTESKQWWLVERIMEVLWSPADFQASASASKRFPNRTKANHRSHQKPPNVPSFQAIEYSPFTPWPWPSLNYYIGRPTASTLDTSESSNNHSGGSSPSLEVENTGGTAASSHNAMGEAITHPFILAREIFLRLVWAHAEFLNERGENDGPTNSTTYIDLYAIAPPALLPPHSLARLIDPDGDGLGHLGGLPSWFGALEGALKNKFGFGVGGGGILGTPGTNPASSPTFGGQAGKYDGVVFTRADVVDEMFGYPKNSAIPLPKLTPTAFHHYILLLGLSAPEPREFVHSGWRQWNLFEGYPPHGTAAASNQIDRHSPAQLLIPGSPEIPLALAYMRALRLVPTPDTICAAVVFWREAVGGETLFELGLRDIREYRNQGRGESGTEVGDAYADEYELWKGRTEDGNAESEGGRLERAVENDDRRRRGRPGIVQGKISEYAKFCRWIRDWVDEINSDPRRLNEISMPHPFHIHRWTGIIRKMREGQGYGEGEAEEEEEEKGSFKRRPL</sequence>
<dbReference type="OrthoDB" id="185373at2759"/>